<organism evidence="2 3">
    <name type="scientific">Liparis tanakae</name>
    <name type="common">Tanaka's snailfish</name>
    <dbReference type="NCBI Taxonomy" id="230148"/>
    <lineage>
        <taxon>Eukaryota</taxon>
        <taxon>Metazoa</taxon>
        <taxon>Chordata</taxon>
        <taxon>Craniata</taxon>
        <taxon>Vertebrata</taxon>
        <taxon>Euteleostomi</taxon>
        <taxon>Actinopterygii</taxon>
        <taxon>Neopterygii</taxon>
        <taxon>Teleostei</taxon>
        <taxon>Neoteleostei</taxon>
        <taxon>Acanthomorphata</taxon>
        <taxon>Eupercaria</taxon>
        <taxon>Perciformes</taxon>
        <taxon>Cottioidei</taxon>
        <taxon>Cottales</taxon>
        <taxon>Liparidae</taxon>
        <taxon>Liparis</taxon>
    </lineage>
</organism>
<accession>A0A4Z2H0P1</accession>
<dbReference type="EMBL" id="SRLO01000356">
    <property type="protein sequence ID" value="TNN59437.1"/>
    <property type="molecule type" value="Genomic_DNA"/>
</dbReference>
<protein>
    <submittedName>
        <fullName evidence="2">Uncharacterized protein</fullName>
    </submittedName>
</protein>
<gene>
    <name evidence="2" type="ORF">EYF80_030352</name>
</gene>
<evidence type="ECO:0000256" key="1">
    <source>
        <dbReference type="SAM" id="MobiDB-lite"/>
    </source>
</evidence>
<evidence type="ECO:0000313" key="2">
    <source>
        <dbReference type="EMBL" id="TNN59437.1"/>
    </source>
</evidence>
<feature type="compositionally biased region" description="Low complexity" evidence="1">
    <location>
        <begin position="71"/>
        <end position="82"/>
    </location>
</feature>
<keyword evidence="3" id="KW-1185">Reference proteome</keyword>
<dbReference type="Proteomes" id="UP000314294">
    <property type="component" value="Unassembled WGS sequence"/>
</dbReference>
<sequence>MCFCSAVGTLSFSNFFPYEGQRSLRRGAGGPFGEGPAVPSARGRRSLQRGAGGPFNVGPAVPSARGRRHSPTSSPPSTHGPSLPVPRKRNRHQQQHRCVLSPAAVTCKQQQQQQRGARIGEPAAPSTRSSGEPRVSTGPSCAADPTTGPHSRTHRLGSIG</sequence>
<feature type="region of interest" description="Disordered" evidence="1">
    <location>
        <begin position="27"/>
        <end position="160"/>
    </location>
</feature>
<dbReference type="AlphaFoldDB" id="A0A4Z2H0P1"/>
<feature type="compositionally biased region" description="Basic residues" evidence="1">
    <location>
        <begin position="86"/>
        <end position="95"/>
    </location>
</feature>
<proteinExistence type="predicted"/>
<feature type="compositionally biased region" description="Basic residues" evidence="1">
    <location>
        <begin position="151"/>
        <end position="160"/>
    </location>
</feature>
<evidence type="ECO:0000313" key="3">
    <source>
        <dbReference type="Proteomes" id="UP000314294"/>
    </source>
</evidence>
<name>A0A4Z2H0P1_9TELE</name>
<reference evidence="2 3" key="1">
    <citation type="submission" date="2019-03" db="EMBL/GenBank/DDBJ databases">
        <title>First draft genome of Liparis tanakae, snailfish: a comprehensive survey of snailfish specific genes.</title>
        <authorList>
            <person name="Kim W."/>
            <person name="Song I."/>
            <person name="Jeong J.-H."/>
            <person name="Kim D."/>
            <person name="Kim S."/>
            <person name="Ryu S."/>
            <person name="Song J.Y."/>
            <person name="Lee S.K."/>
        </authorList>
    </citation>
    <scope>NUCLEOTIDE SEQUENCE [LARGE SCALE GENOMIC DNA]</scope>
    <source>
        <tissue evidence="2">Muscle</tissue>
    </source>
</reference>
<comment type="caution">
    <text evidence="2">The sequence shown here is derived from an EMBL/GenBank/DDBJ whole genome shotgun (WGS) entry which is preliminary data.</text>
</comment>